<dbReference type="Pfam" id="PF20434">
    <property type="entry name" value="BD-FAE"/>
    <property type="match status" value="1"/>
</dbReference>
<dbReference type="InterPro" id="IPR049492">
    <property type="entry name" value="BD-FAE-like_dom"/>
</dbReference>
<dbReference type="Gene3D" id="3.40.50.1820">
    <property type="entry name" value="alpha/beta hydrolase"/>
    <property type="match status" value="1"/>
</dbReference>
<proteinExistence type="predicted"/>
<protein>
    <submittedName>
        <fullName evidence="2">Subtype B tannase</fullName>
    </submittedName>
</protein>
<gene>
    <name evidence="2" type="ORF">K340107D12_11710</name>
</gene>
<feature type="domain" description="BD-FAE-like" evidence="1">
    <location>
        <begin position="103"/>
        <end position="192"/>
    </location>
</feature>
<comment type="caution">
    <text evidence="2">The sequence shown here is derived from an EMBL/GenBank/DDBJ whole genome shotgun (WGS) entry which is preliminary data.</text>
</comment>
<organism evidence="2 3">
    <name type="scientific">Blautia parvula</name>
    <dbReference type="NCBI Taxonomy" id="2877527"/>
    <lineage>
        <taxon>Bacteria</taxon>
        <taxon>Bacillati</taxon>
        <taxon>Bacillota</taxon>
        <taxon>Clostridia</taxon>
        <taxon>Lachnospirales</taxon>
        <taxon>Lachnospiraceae</taxon>
        <taxon>Blautia</taxon>
    </lineage>
</organism>
<evidence type="ECO:0000313" key="3">
    <source>
        <dbReference type="Proteomes" id="UP001600941"/>
    </source>
</evidence>
<dbReference type="InterPro" id="IPR029058">
    <property type="entry name" value="AB_hydrolase_fold"/>
</dbReference>
<dbReference type="EMBL" id="BAABZQ010000001">
    <property type="protein sequence ID" value="GAA6498355.1"/>
    <property type="molecule type" value="Genomic_DNA"/>
</dbReference>
<dbReference type="NCBIfam" id="NF041556">
    <property type="entry name" value="tannase_B"/>
    <property type="match status" value="1"/>
</dbReference>
<reference evidence="2 3" key="1">
    <citation type="submission" date="2024-04" db="EMBL/GenBank/DDBJ databases">
        <title>Defined microbial consortia suppress multidrug-resistant proinflammatory Enterobacteriaceae via ecological control.</title>
        <authorList>
            <person name="Furuichi M."/>
            <person name="Kawaguchi T."/>
            <person name="Pust M."/>
            <person name="Yasuma K."/>
            <person name="Plichta D."/>
            <person name="Hasegawa N."/>
            <person name="Ohya T."/>
            <person name="Bhattarai S."/>
            <person name="Sasajima S."/>
            <person name="Aoto Y."/>
            <person name="Tuganbaev T."/>
            <person name="Yaginuma M."/>
            <person name="Ueda M."/>
            <person name="Okahashi N."/>
            <person name="Amafuji K."/>
            <person name="Kiridooshi Y."/>
            <person name="Sugita K."/>
            <person name="Strazar M."/>
            <person name="Skelly A."/>
            <person name="Suda W."/>
            <person name="Hattori M."/>
            <person name="Nakamoto N."/>
            <person name="Caballero S."/>
            <person name="Norman J."/>
            <person name="Olle B."/>
            <person name="Tanoue T."/>
            <person name="Arita M."/>
            <person name="Bucci V."/>
            <person name="Atarashi K."/>
            <person name="Xavier R."/>
            <person name="Honda K."/>
        </authorList>
    </citation>
    <scope>NUCLEOTIDE SEQUENCE [LARGE SCALE GENOMIC DNA]</scope>
    <source>
        <strain evidence="3">k34-0107-D12</strain>
    </source>
</reference>
<keyword evidence="3" id="KW-1185">Reference proteome</keyword>
<dbReference type="Proteomes" id="UP001600941">
    <property type="component" value="Unassembled WGS sequence"/>
</dbReference>
<dbReference type="RefSeq" id="WP_227211747.1">
    <property type="nucleotide sequence ID" value="NZ_BAABZQ010000001.1"/>
</dbReference>
<sequence length="485" mass="55126">MYNKLIFDETEFTVETVEEEGKTLVYRAFENIPYVTKPADEKIQRLSIFVPELYYEGKSIDGYNLKNAPIFMPNTVGGYMPGPQERPGKDFMGRTNATFFALLHGYVVVSPGVRGREMQNQEGRYIGTAPAVLCDLKAVVRYLRHNAKRIPGDVNKIISNGTSAGGASSSLLGATGNHPDYEEILRSMGAAEERDDIFAASCYCPITNLDHADMAYEWEFYGINDYHGMRIDPPAPGEDKPRMKPIDGLMNEEQQKWSETLAKEFPDYLNSLHLKDENGAPLSLKPDGSGSFREYIASYVIHSAQRELNCNPELRNKTDFSGLSPKAEPEKQVWLTIENETVTGMDWEKYIAFRTRMKQTPAFDNVSLGTPENELFGNEITKYRHFTEFGYMHSKCEPEMADEMQIKMMNPMNYIRDEKAKKALYYRIRHGVIDRDTSLAISAMLTAVLREQGVKVDFAYPWGIPHAGDYDLDELFAWIDSICKK</sequence>
<accession>A0ABQ0BPA0</accession>
<evidence type="ECO:0000259" key="1">
    <source>
        <dbReference type="Pfam" id="PF20434"/>
    </source>
</evidence>
<name>A0ABQ0BPA0_9FIRM</name>
<dbReference type="SUPFAM" id="SSF53474">
    <property type="entry name" value="alpha/beta-Hydrolases"/>
    <property type="match status" value="1"/>
</dbReference>
<evidence type="ECO:0000313" key="2">
    <source>
        <dbReference type="EMBL" id="GAA6498355.1"/>
    </source>
</evidence>
<dbReference type="InterPro" id="IPR048124">
    <property type="entry name" value="Tannase_B"/>
</dbReference>